<evidence type="ECO:0000313" key="3">
    <source>
        <dbReference type="Proteomes" id="UP000006695"/>
    </source>
</evidence>
<reference evidence="2 3" key="1">
    <citation type="submission" date="2007-05" db="EMBL/GenBank/DDBJ databases">
        <title>Complete sequence of Geobacter uraniireducens Rf4.</title>
        <authorList>
            <consortium name="US DOE Joint Genome Institute"/>
            <person name="Copeland A."/>
            <person name="Lucas S."/>
            <person name="Lapidus A."/>
            <person name="Barry K."/>
            <person name="Detter J.C."/>
            <person name="Glavina del Rio T."/>
            <person name="Hammon N."/>
            <person name="Israni S."/>
            <person name="Dalin E."/>
            <person name="Tice H."/>
            <person name="Pitluck S."/>
            <person name="Chertkov O."/>
            <person name="Brettin T."/>
            <person name="Bruce D."/>
            <person name="Han C."/>
            <person name="Schmutz J."/>
            <person name="Larimer F."/>
            <person name="Land M."/>
            <person name="Hauser L."/>
            <person name="Kyrpides N."/>
            <person name="Mikhailova N."/>
            <person name="Shelobolina E."/>
            <person name="Aklujkar M."/>
            <person name="Lovley D."/>
            <person name="Richardson P."/>
        </authorList>
    </citation>
    <scope>NUCLEOTIDE SEQUENCE [LARGE SCALE GENOMIC DNA]</scope>
    <source>
        <strain evidence="3">ATCC BAA-1134 / JCM 13001 / Rf4</strain>
    </source>
</reference>
<proteinExistence type="predicted"/>
<gene>
    <name evidence="2" type="ordered locus">Gura_2522</name>
</gene>
<dbReference type="AlphaFoldDB" id="A5G4I2"/>
<dbReference type="Gene3D" id="3.20.20.150">
    <property type="entry name" value="Divalent-metal-dependent TIM barrel enzymes"/>
    <property type="match status" value="1"/>
</dbReference>
<dbReference type="Pfam" id="PF01261">
    <property type="entry name" value="AP_endonuc_2"/>
    <property type="match status" value="1"/>
</dbReference>
<dbReference type="KEGG" id="gur:Gura_2522"/>
<dbReference type="HOGENOM" id="CLU_050006_5_0_7"/>
<keyword evidence="3" id="KW-1185">Reference proteome</keyword>
<dbReference type="PANTHER" id="PTHR12110">
    <property type="entry name" value="HYDROXYPYRUVATE ISOMERASE"/>
    <property type="match status" value="1"/>
</dbReference>
<accession>A5G4I2</accession>
<name>A5G4I2_GEOUR</name>
<evidence type="ECO:0000313" key="2">
    <source>
        <dbReference type="EMBL" id="ABQ26700.1"/>
    </source>
</evidence>
<dbReference type="PANTHER" id="PTHR12110:SF52">
    <property type="entry name" value="XYLOSE ISOMERASE"/>
    <property type="match status" value="1"/>
</dbReference>
<dbReference type="Proteomes" id="UP000006695">
    <property type="component" value="Chromosome"/>
</dbReference>
<dbReference type="SUPFAM" id="SSF51658">
    <property type="entry name" value="Xylose isomerase-like"/>
    <property type="match status" value="1"/>
</dbReference>
<sequence length="281" mass="32028">MKRLRFGYNTNGFAHHSIEDAIEILAELGYDGIAITVDHNHCNILKTTDEEIASLSRILEQRGLKVVVETGARYFLDRWRKHEPGFVSNEGREERITFTKKAIDLGKTLQAEAITICSGRLSPQVDAELAWPILVQGLADVAEYADKQGMNIALEPEPGMYIDDLTEYDRLCEEPLLKDRLHLALDIGHVRCSETRSIEEAILTYRDRIKTIHIEDIKGDVHEHLFFGDGDIDFQPVMNALSQISFEGLINVELSRDSHRAVEMAIKSIGFLHRYNKKERQ</sequence>
<protein>
    <submittedName>
        <fullName evidence="2">Xylose isomerase domain protein TIM barrel</fullName>
    </submittedName>
</protein>
<dbReference type="EMBL" id="CP000698">
    <property type="protein sequence ID" value="ABQ26700.1"/>
    <property type="molecule type" value="Genomic_DNA"/>
</dbReference>
<dbReference type="InterPro" id="IPR050312">
    <property type="entry name" value="IolE/XylAMocC-like"/>
</dbReference>
<evidence type="ECO:0000259" key="1">
    <source>
        <dbReference type="Pfam" id="PF01261"/>
    </source>
</evidence>
<keyword evidence="2" id="KW-0413">Isomerase</keyword>
<feature type="domain" description="Xylose isomerase-like TIM barrel" evidence="1">
    <location>
        <begin position="23"/>
        <end position="272"/>
    </location>
</feature>
<dbReference type="InterPro" id="IPR036237">
    <property type="entry name" value="Xyl_isomerase-like_sf"/>
</dbReference>
<dbReference type="InterPro" id="IPR013022">
    <property type="entry name" value="Xyl_isomerase-like_TIM-brl"/>
</dbReference>
<dbReference type="RefSeq" id="WP_011939386.1">
    <property type="nucleotide sequence ID" value="NC_009483.1"/>
</dbReference>
<dbReference type="STRING" id="351605.Gura_2522"/>
<dbReference type="GO" id="GO:0016853">
    <property type="term" value="F:isomerase activity"/>
    <property type="evidence" value="ECO:0007669"/>
    <property type="project" value="UniProtKB-KW"/>
</dbReference>
<organism evidence="2 3">
    <name type="scientific">Geotalea uraniireducens (strain Rf4)</name>
    <name type="common">Geobacter uraniireducens</name>
    <dbReference type="NCBI Taxonomy" id="351605"/>
    <lineage>
        <taxon>Bacteria</taxon>
        <taxon>Pseudomonadati</taxon>
        <taxon>Thermodesulfobacteriota</taxon>
        <taxon>Desulfuromonadia</taxon>
        <taxon>Geobacterales</taxon>
        <taxon>Geobacteraceae</taxon>
        <taxon>Geotalea</taxon>
    </lineage>
</organism>